<accession>H1Y9V9</accession>
<sequence length="518" mass="57658">MIKNSTYKILLLVTVLVAGVSSSCNKWLNIKPQDGLVNQDYWKTKEQLAAAVTGCYASMLDGAALPLTKYMFIWGELRGDMVVAGTEPAAGTSTATLSTLTRDELDMLHTDIVATNTLNNWDAFYEIINYCNNVIKYGPGVKTNDNTLTQAALNAYIGEARGLRGLMYFYLLRTFGEVPLKLEPTSSDADIQPLAKSTRAQVAAQIIDDLKFAAANVLVSYGNIGDDKGRINQYTAYTILADVYLWTEDYQNCIDACNKVIQSNNYQLFPAGTLQADWYNSVFFNGNSVEGIFELQFYAQKLNPFFNMFAATGREFKAADWVATGDLFGTDIVDATNKDIRGAGVSMSEGSGGITKYTQFATTATSYSHWFLYRYSDVLLMKAEALTWLTPGNVANATAAIAIVDQVRLARHALSNVNGTTISDPDPNITLDVSNYIFNERAREFAYEGKRWFDILRNAKRNNYANIIILLNIVSSSAPADKQQSVINKYKDIRSHYLPIYSYEIQTNNLLVQNPFYQ</sequence>
<dbReference type="STRING" id="714943.Mucpa_7099"/>
<evidence type="ECO:0000259" key="7">
    <source>
        <dbReference type="Pfam" id="PF14322"/>
    </source>
</evidence>
<keyword evidence="3" id="KW-0732">Signal</keyword>
<evidence type="ECO:0000256" key="3">
    <source>
        <dbReference type="ARBA" id="ARBA00022729"/>
    </source>
</evidence>
<keyword evidence="5" id="KW-0998">Cell outer membrane</keyword>
<dbReference type="EMBL" id="CM001403">
    <property type="protein sequence ID" value="EHQ31142.1"/>
    <property type="molecule type" value="Genomic_DNA"/>
</dbReference>
<dbReference type="HOGENOM" id="CLU_015553_1_3_10"/>
<evidence type="ECO:0000313" key="9">
    <source>
        <dbReference type="Proteomes" id="UP000002774"/>
    </source>
</evidence>
<dbReference type="eggNOG" id="COG0702">
    <property type="taxonomic scope" value="Bacteria"/>
</dbReference>
<dbReference type="Pfam" id="PF07980">
    <property type="entry name" value="SusD_RagB"/>
    <property type="match status" value="1"/>
</dbReference>
<dbReference type="GO" id="GO:0009279">
    <property type="term" value="C:cell outer membrane"/>
    <property type="evidence" value="ECO:0007669"/>
    <property type="project" value="UniProtKB-SubCell"/>
</dbReference>
<dbReference type="Pfam" id="PF14322">
    <property type="entry name" value="SusD-like_3"/>
    <property type="match status" value="1"/>
</dbReference>
<dbReference type="InterPro" id="IPR012944">
    <property type="entry name" value="SusD_RagB_dom"/>
</dbReference>
<dbReference type="CDD" id="cd08977">
    <property type="entry name" value="SusD"/>
    <property type="match status" value="1"/>
</dbReference>
<comment type="similarity">
    <text evidence="2">Belongs to the SusD family.</text>
</comment>
<dbReference type="Proteomes" id="UP000002774">
    <property type="component" value="Chromosome"/>
</dbReference>
<keyword evidence="4" id="KW-0472">Membrane</keyword>
<name>H1Y9V9_9SPHI</name>
<evidence type="ECO:0000256" key="4">
    <source>
        <dbReference type="ARBA" id="ARBA00023136"/>
    </source>
</evidence>
<dbReference type="InterPro" id="IPR011990">
    <property type="entry name" value="TPR-like_helical_dom_sf"/>
</dbReference>
<evidence type="ECO:0000313" key="8">
    <source>
        <dbReference type="EMBL" id="EHQ31142.1"/>
    </source>
</evidence>
<evidence type="ECO:0000256" key="1">
    <source>
        <dbReference type="ARBA" id="ARBA00004442"/>
    </source>
</evidence>
<organism evidence="8 9">
    <name type="scientific">Mucilaginibacter paludis DSM 18603</name>
    <dbReference type="NCBI Taxonomy" id="714943"/>
    <lineage>
        <taxon>Bacteria</taxon>
        <taxon>Pseudomonadati</taxon>
        <taxon>Bacteroidota</taxon>
        <taxon>Sphingobacteriia</taxon>
        <taxon>Sphingobacteriales</taxon>
        <taxon>Sphingobacteriaceae</taxon>
        <taxon>Mucilaginibacter</taxon>
    </lineage>
</organism>
<proteinExistence type="inferred from homology"/>
<dbReference type="Gene3D" id="1.25.40.390">
    <property type="match status" value="1"/>
</dbReference>
<dbReference type="SUPFAM" id="SSF48452">
    <property type="entry name" value="TPR-like"/>
    <property type="match status" value="1"/>
</dbReference>
<dbReference type="InterPro" id="IPR033985">
    <property type="entry name" value="SusD-like_N"/>
</dbReference>
<keyword evidence="9" id="KW-1185">Reference proteome</keyword>
<gene>
    <name evidence="8" type="ORF">Mucpa_7099</name>
</gene>
<evidence type="ECO:0000259" key="6">
    <source>
        <dbReference type="Pfam" id="PF07980"/>
    </source>
</evidence>
<dbReference type="PROSITE" id="PS51257">
    <property type="entry name" value="PROKAR_LIPOPROTEIN"/>
    <property type="match status" value="1"/>
</dbReference>
<protein>
    <submittedName>
        <fullName evidence="8">RagB/SusD domain-containing protein</fullName>
    </submittedName>
</protein>
<dbReference type="AlphaFoldDB" id="H1Y9V9"/>
<comment type="subcellular location">
    <subcellularLocation>
        <location evidence="1">Cell outer membrane</location>
    </subcellularLocation>
</comment>
<feature type="domain" description="SusD-like N-terminal" evidence="7">
    <location>
        <begin position="109"/>
        <end position="245"/>
    </location>
</feature>
<feature type="domain" description="RagB/SusD" evidence="6">
    <location>
        <begin position="353"/>
        <end position="517"/>
    </location>
</feature>
<evidence type="ECO:0000256" key="5">
    <source>
        <dbReference type="ARBA" id="ARBA00023237"/>
    </source>
</evidence>
<reference evidence="8" key="1">
    <citation type="submission" date="2011-09" db="EMBL/GenBank/DDBJ databases">
        <title>The permanent draft genome of Mucilaginibacter paludis DSM 18603.</title>
        <authorList>
            <consortium name="US DOE Joint Genome Institute (JGI-PGF)"/>
            <person name="Lucas S."/>
            <person name="Han J."/>
            <person name="Lapidus A."/>
            <person name="Bruce D."/>
            <person name="Goodwin L."/>
            <person name="Pitluck S."/>
            <person name="Peters L."/>
            <person name="Kyrpides N."/>
            <person name="Mavromatis K."/>
            <person name="Ivanova N."/>
            <person name="Mikhailova N."/>
            <person name="Held B."/>
            <person name="Detter J.C."/>
            <person name="Tapia R."/>
            <person name="Han C."/>
            <person name="Land M."/>
            <person name="Hauser L."/>
            <person name="Markowitz V."/>
            <person name="Cheng J.-F."/>
            <person name="Hugenholtz P."/>
            <person name="Woyke T."/>
            <person name="Wu D."/>
            <person name="Tindall B."/>
            <person name="Brambilla E."/>
            <person name="Klenk H.-P."/>
            <person name="Eisen J.A."/>
        </authorList>
    </citation>
    <scope>NUCLEOTIDE SEQUENCE [LARGE SCALE GENOMIC DNA]</scope>
    <source>
        <strain evidence="8">DSM 18603</strain>
    </source>
</reference>
<evidence type="ECO:0000256" key="2">
    <source>
        <dbReference type="ARBA" id="ARBA00006275"/>
    </source>
</evidence>